<dbReference type="Pfam" id="PF01817">
    <property type="entry name" value="CM_2"/>
    <property type="match status" value="1"/>
</dbReference>
<dbReference type="UniPathway" id="UPA00120">
    <property type="reaction ID" value="UER00203"/>
</dbReference>
<evidence type="ECO:0000259" key="21">
    <source>
        <dbReference type="PROSITE" id="PS51171"/>
    </source>
</evidence>
<evidence type="ECO:0000256" key="12">
    <source>
        <dbReference type="ARBA" id="ARBA00023222"/>
    </source>
</evidence>
<dbReference type="InterPro" id="IPR002912">
    <property type="entry name" value="ACT_dom"/>
</dbReference>
<dbReference type="Gene3D" id="3.40.190.10">
    <property type="entry name" value="Periplasmic binding protein-like II"/>
    <property type="match status" value="2"/>
</dbReference>
<organism evidence="23 24">
    <name type="scientific">Clostridium grantii DSM 8605</name>
    <dbReference type="NCBI Taxonomy" id="1121316"/>
    <lineage>
        <taxon>Bacteria</taxon>
        <taxon>Bacillati</taxon>
        <taxon>Bacillota</taxon>
        <taxon>Clostridia</taxon>
        <taxon>Eubacteriales</taxon>
        <taxon>Clostridiaceae</taxon>
        <taxon>Clostridium</taxon>
    </lineage>
</organism>
<dbReference type="InterPro" id="IPR036263">
    <property type="entry name" value="Chorismate_II_sf"/>
</dbReference>
<dbReference type="OrthoDB" id="9802281at2"/>
<dbReference type="Gene3D" id="1.20.59.10">
    <property type="entry name" value="Chorismate mutase"/>
    <property type="match status" value="1"/>
</dbReference>
<keyword evidence="10" id="KW-0028">Amino-acid biosynthesis</keyword>
<evidence type="ECO:0000256" key="14">
    <source>
        <dbReference type="ARBA" id="ARBA00023239"/>
    </source>
</evidence>
<dbReference type="PROSITE" id="PS51168">
    <property type="entry name" value="CHORISMATE_MUT_2"/>
    <property type="match status" value="1"/>
</dbReference>
<protein>
    <recommendedName>
        <fullName evidence="7">Bifunctional chorismate mutase/prephenate dehydratase</fullName>
        <ecNumber evidence="6">4.2.1.51</ecNumber>
    </recommendedName>
    <alternativeName>
        <fullName evidence="17">Chorismate mutase-prephenate dehydratase</fullName>
    </alternativeName>
    <alternativeName>
        <fullName evidence="8">Prephenate dehydratase</fullName>
    </alternativeName>
    <alternativeName>
        <fullName evidence="16">p-protein</fullName>
    </alternativeName>
</protein>
<dbReference type="CDD" id="cd04905">
    <property type="entry name" value="ACT_CM-PDT"/>
    <property type="match status" value="1"/>
</dbReference>
<evidence type="ECO:0000256" key="10">
    <source>
        <dbReference type="ARBA" id="ARBA00022605"/>
    </source>
</evidence>
<evidence type="ECO:0000313" key="24">
    <source>
        <dbReference type="Proteomes" id="UP000184447"/>
    </source>
</evidence>
<feature type="domain" description="Prephenate dehydratase" evidence="21">
    <location>
        <begin position="115"/>
        <end position="297"/>
    </location>
</feature>
<comment type="pathway">
    <text evidence="5">Metabolic intermediate biosynthesis; prephenate biosynthesis; prephenate from chorismate: step 1/1.</text>
</comment>
<dbReference type="InterPro" id="IPR036979">
    <property type="entry name" value="CM_dom_sf"/>
</dbReference>
<evidence type="ECO:0000256" key="19">
    <source>
        <dbReference type="PIRSR" id="PIRSR001500-2"/>
    </source>
</evidence>
<feature type="domain" description="Chorismate mutase" evidence="20">
    <location>
        <begin position="1"/>
        <end position="88"/>
    </location>
</feature>
<evidence type="ECO:0000256" key="5">
    <source>
        <dbReference type="ARBA" id="ARBA00004817"/>
    </source>
</evidence>
<name>A0A1M5WM14_9CLOT</name>
<dbReference type="PANTHER" id="PTHR21022">
    <property type="entry name" value="PREPHENATE DEHYDRATASE P PROTEIN"/>
    <property type="match status" value="1"/>
</dbReference>
<accession>A0A1M5WM14</accession>
<comment type="catalytic activity">
    <reaction evidence="1">
        <text>chorismate = prephenate</text>
        <dbReference type="Rhea" id="RHEA:13897"/>
        <dbReference type="ChEBI" id="CHEBI:29748"/>
        <dbReference type="ChEBI" id="CHEBI:29934"/>
        <dbReference type="EC" id="5.4.99.5"/>
    </reaction>
</comment>
<dbReference type="InterPro" id="IPR002701">
    <property type="entry name" value="CM_II_prokaryot"/>
</dbReference>
<dbReference type="SUPFAM" id="SSF53850">
    <property type="entry name" value="Periplasmic binding protein-like II"/>
    <property type="match status" value="1"/>
</dbReference>
<evidence type="ECO:0000256" key="11">
    <source>
        <dbReference type="ARBA" id="ARBA00023141"/>
    </source>
</evidence>
<gene>
    <name evidence="23" type="ORF">SAMN02745207_02975</name>
</gene>
<dbReference type="STRING" id="1121316.SAMN02745207_02975"/>
<dbReference type="AlphaFoldDB" id="A0A1M5WM14"/>
<dbReference type="SUPFAM" id="SSF55021">
    <property type="entry name" value="ACT-like"/>
    <property type="match status" value="1"/>
</dbReference>
<evidence type="ECO:0000256" key="7">
    <source>
        <dbReference type="ARBA" id="ARBA00014401"/>
    </source>
</evidence>
<dbReference type="InterPro" id="IPR011279">
    <property type="entry name" value="Chorismate_mutase_GmP"/>
</dbReference>
<evidence type="ECO:0000256" key="13">
    <source>
        <dbReference type="ARBA" id="ARBA00023235"/>
    </source>
</evidence>
<dbReference type="GO" id="GO:0005737">
    <property type="term" value="C:cytoplasm"/>
    <property type="evidence" value="ECO:0007669"/>
    <property type="project" value="UniProtKB-SubCell"/>
</dbReference>
<evidence type="ECO:0000256" key="4">
    <source>
        <dbReference type="ARBA" id="ARBA00004741"/>
    </source>
</evidence>
<dbReference type="GO" id="GO:0046417">
    <property type="term" value="P:chorismate metabolic process"/>
    <property type="evidence" value="ECO:0007669"/>
    <property type="project" value="InterPro"/>
</dbReference>
<reference evidence="23 24" key="1">
    <citation type="submission" date="2016-11" db="EMBL/GenBank/DDBJ databases">
        <authorList>
            <person name="Jaros S."/>
            <person name="Januszkiewicz K."/>
            <person name="Wedrychowicz H."/>
        </authorList>
    </citation>
    <scope>NUCLEOTIDE SEQUENCE [LARGE SCALE GENOMIC DNA]</scope>
    <source>
        <strain evidence="23 24">DSM 8605</strain>
    </source>
</reference>
<dbReference type="InterPro" id="IPR008242">
    <property type="entry name" value="Chor_mutase/pphenate_deHydtase"/>
</dbReference>
<dbReference type="Proteomes" id="UP000184447">
    <property type="component" value="Unassembled WGS sequence"/>
</dbReference>
<evidence type="ECO:0000256" key="18">
    <source>
        <dbReference type="ARBA" id="ARBA00047848"/>
    </source>
</evidence>
<dbReference type="Gene3D" id="3.30.70.260">
    <property type="match status" value="1"/>
</dbReference>
<comment type="catalytic activity">
    <reaction evidence="18">
        <text>prephenate + H(+) = 3-phenylpyruvate + CO2 + H2O</text>
        <dbReference type="Rhea" id="RHEA:21648"/>
        <dbReference type="ChEBI" id="CHEBI:15377"/>
        <dbReference type="ChEBI" id="CHEBI:15378"/>
        <dbReference type="ChEBI" id="CHEBI:16526"/>
        <dbReference type="ChEBI" id="CHEBI:18005"/>
        <dbReference type="ChEBI" id="CHEBI:29934"/>
        <dbReference type="EC" id="4.2.1.51"/>
    </reaction>
</comment>
<evidence type="ECO:0000259" key="20">
    <source>
        <dbReference type="PROSITE" id="PS51168"/>
    </source>
</evidence>
<keyword evidence="24" id="KW-1185">Reference proteome</keyword>
<comment type="pathway">
    <text evidence="4">Amino-acid biosynthesis; L-phenylalanine biosynthesis; phenylpyruvate from prephenate: step 1/1.</text>
</comment>
<evidence type="ECO:0000256" key="17">
    <source>
        <dbReference type="ARBA" id="ARBA00031520"/>
    </source>
</evidence>
<evidence type="ECO:0000256" key="16">
    <source>
        <dbReference type="ARBA" id="ARBA00031175"/>
    </source>
</evidence>
<feature type="site" description="Essential for prephenate dehydratase activity" evidence="19">
    <location>
        <position position="290"/>
    </location>
</feature>
<keyword evidence="11" id="KW-0057">Aromatic amino acid biosynthesis</keyword>
<sequence length="389" mass="45459">MKDLNDYRNKIDEIDEEIVKLFEERMKVVVGIAEYKIQNEIPILNEGRENEVIKKNQDRLENKELNNSLEEFYKSFMKISRNYQSEKINSWKKENQVENTLPATESNDMLQNKTSVVYQGVPGSYSYNALRKFFSLRYNLEDINKINVENFEDVFVTLKSEKVKYGILPLENSSTGGISDVYDLIRNHNFFIIGERKIKVEHNLLGIKGSKIEDIEEVYSHPQGIQQCKKYFDNYPHLKLIPYTNTAASAKYIKESNDIKKAAIASIDAKEIYDLDILSSNINYNENNYTRFVVISKDMELSNKADKVSVVLSVQHESGALYNVLKVFWKHKLNMLKIESRPIEDTPWEYFFYIDFQGNIKDNLVKNAVEEMRNESSYFKVLGNYEAHS</sequence>
<dbReference type="GO" id="GO:0009094">
    <property type="term" value="P:L-phenylalanine biosynthetic process"/>
    <property type="evidence" value="ECO:0007669"/>
    <property type="project" value="UniProtKB-UniPathway"/>
</dbReference>
<dbReference type="CDD" id="cd13631">
    <property type="entry name" value="PBP2_Ct-PDT_like"/>
    <property type="match status" value="1"/>
</dbReference>
<dbReference type="Pfam" id="PF00800">
    <property type="entry name" value="PDT"/>
    <property type="match status" value="1"/>
</dbReference>
<proteinExistence type="predicted"/>
<evidence type="ECO:0000256" key="6">
    <source>
        <dbReference type="ARBA" id="ARBA00013147"/>
    </source>
</evidence>
<dbReference type="NCBIfam" id="TIGR01805">
    <property type="entry name" value="CM_mono_grmpos"/>
    <property type="match status" value="1"/>
</dbReference>
<dbReference type="NCBIfam" id="NF008865">
    <property type="entry name" value="PRK11898.1"/>
    <property type="match status" value="1"/>
</dbReference>
<evidence type="ECO:0000256" key="1">
    <source>
        <dbReference type="ARBA" id="ARBA00000824"/>
    </source>
</evidence>
<keyword evidence="15" id="KW-0511">Multifunctional enzyme</keyword>
<evidence type="ECO:0000256" key="9">
    <source>
        <dbReference type="ARBA" id="ARBA00022490"/>
    </source>
</evidence>
<dbReference type="GO" id="GO:0004664">
    <property type="term" value="F:prephenate dehydratase activity"/>
    <property type="evidence" value="ECO:0007669"/>
    <property type="project" value="UniProtKB-EC"/>
</dbReference>
<dbReference type="GO" id="GO:0004106">
    <property type="term" value="F:chorismate mutase activity"/>
    <property type="evidence" value="ECO:0007669"/>
    <property type="project" value="UniProtKB-EC"/>
</dbReference>
<evidence type="ECO:0000256" key="3">
    <source>
        <dbReference type="ARBA" id="ARBA00004496"/>
    </source>
</evidence>
<keyword evidence="14" id="KW-0456">Lyase</keyword>
<dbReference type="SUPFAM" id="SSF48600">
    <property type="entry name" value="Chorismate mutase II"/>
    <property type="match status" value="1"/>
</dbReference>
<dbReference type="InterPro" id="IPR001086">
    <property type="entry name" value="Preph_deHydtase"/>
</dbReference>
<keyword evidence="12" id="KW-0584">Phenylalanine biosynthesis</keyword>
<dbReference type="PIRSF" id="PIRSF001500">
    <property type="entry name" value="Chor_mut_pdt_Ppr"/>
    <property type="match status" value="1"/>
</dbReference>
<comment type="subcellular location">
    <subcellularLocation>
        <location evidence="3">Cytoplasm</location>
    </subcellularLocation>
</comment>
<dbReference type="UniPathway" id="UPA00121">
    <property type="reaction ID" value="UER00345"/>
</dbReference>
<dbReference type="PROSITE" id="PS51671">
    <property type="entry name" value="ACT"/>
    <property type="match status" value="1"/>
</dbReference>
<feature type="domain" description="ACT" evidence="22">
    <location>
        <begin position="309"/>
        <end position="386"/>
    </location>
</feature>
<dbReference type="FunFam" id="3.30.70.260:FF:000012">
    <property type="entry name" value="Prephenate dehydratase"/>
    <property type="match status" value="1"/>
</dbReference>
<dbReference type="RefSeq" id="WP_073339211.1">
    <property type="nucleotide sequence ID" value="NZ_FQXM01000018.1"/>
</dbReference>
<dbReference type="EC" id="4.2.1.51" evidence="6"/>
<dbReference type="InterPro" id="IPR045865">
    <property type="entry name" value="ACT-like_dom_sf"/>
</dbReference>
<evidence type="ECO:0000256" key="2">
    <source>
        <dbReference type="ARBA" id="ARBA00002364"/>
    </source>
</evidence>
<dbReference type="SMART" id="SM00830">
    <property type="entry name" value="CM_2"/>
    <property type="match status" value="1"/>
</dbReference>
<evidence type="ECO:0000256" key="15">
    <source>
        <dbReference type="ARBA" id="ARBA00023268"/>
    </source>
</evidence>
<comment type="function">
    <text evidence="2">Catalyzes the Claisen rearrangement of chorismate to prephenate and the decarboxylation/dehydration of prephenate to phenylpyruvate.</text>
</comment>
<dbReference type="PANTHER" id="PTHR21022:SF19">
    <property type="entry name" value="PREPHENATE DEHYDRATASE-RELATED"/>
    <property type="match status" value="1"/>
</dbReference>
<evidence type="ECO:0000313" key="23">
    <source>
        <dbReference type="EMBL" id="SHH88224.1"/>
    </source>
</evidence>
<dbReference type="EMBL" id="FQXM01000018">
    <property type="protein sequence ID" value="SHH88224.1"/>
    <property type="molecule type" value="Genomic_DNA"/>
</dbReference>
<evidence type="ECO:0000256" key="8">
    <source>
        <dbReference type="ARBA" id="ARBA00021872"/>
    </source>
</evidence>
<evidence type="ECO:0000259" key="22">
    <source>
        <dbReference type="PROSITE" id="PS51671"/>
    </source>
</evidence>
<keyword evidence="9" id="KW-0963">Cytoplasm</keyword>
<keyword evidence="13" id="KW-0413">Isomerase</keyword>
<dbReference type="PROSITE" id="PS51171">
    <property type="entry name" value="PREPHENATE_DEHYDR_3"/>
    <property type="match status" value="1"/>
</dbReference>